<reference evidence="2" key="1">
    <citation type="journal article" date="2010" name="Stand. Genomic Sci.">
        <title>Complete genome sequence of Thermocrinis albus type strain (HI 11/12T).</title>
        <authorList>
            <person name="Wirth R."/>
            <person name="Sikorski J."/>
            <person name="Brambilla E."/>
            <person name="Misra M."/>
            <person name="Lapidus A."/>
            <person name="Copeland A."/>
            <person name="Nolan M."/>
            <person name="Lucas S."/>
            <person name="Chen F."/>
            <person name="Tice H."/>
            <person name="Cheng J.F."/>
            <person name="Han C."/>
            <person name="Detter J.C."/>
            <person name="Tapia R."/>
            <person name="Bruce D."/>
            <person name="Goodwin L."/>
            <person name="Pitluck S."/>
            <person name="Pati A."/>
            <person name="Anderson I."/>
            <person name="Ivanova N."/>
            <person name="Mavromatis K."/>
            <person name="Mikhailova N."/>
            <person name="Chen A."/>
            <person name="Palaniappan K."/>
            <person name="Bilek Y."/>
            <person name="Hader T."/>
            <person name="Land M."/>
            <person name="Hauser L."/>
            <person name="Chang Y.J."/>
            <person name="Jeffries C.D."/>
            <person name="Tindall B.J."/>
            <person name="Rohde M."/>
            <person name="Goker M."/>
            <person name="Bristow J."/>
            <person name="Eisen J.A."/>
            <person name="Markowitz V."/>
            <person name="Hugenholtz P."/>
            <person name="Kyrpides N.C."/>
            <person name="Klenk H.P."/>
        </authorList>
    </citation>
    <scope>NUCLEOTIDE SEQUENCE [LARGE SCALE GENOMIC DNA]</scope>
    <source>
        <strain evidence="2">DSM 14484 / JCM 11386 / HI 11/12</strain>
    </source>
</reference>
<proteinExistence type="predicted"/>
<dbReference type="HOGENOM" id="CLU_540548_0_0_0"/>
<accession>D3SPZ0</accession>
<name>D3SPZ0_THEAH</name>
<dbReference type="KEGG" id="tal:Thal_0593"/>
<protein>
    <submittedName>
        <fullName evidence="1">Uncharacterized protein</fullName>
    </submittedName>
</protein>
<evidence type="ECO:0000313" key="2">
    <source>
        <dbReference type="Proteomes" id="UP000002043"/>
    </source>
</evidence>
<organism evidence="1 2">
    <name type="scientific">Thermocrinis albus (strain DSM 14484 / JCM 11386 / HI 11/12)</name>
    <dbReference type="NCBI Taxonomy" id="638303"/>
    <lineage>
        <taxon>Bacteria</taxon>
        <taxon>Pseudomonadati</taxon>
        <taxon>Aquificota</taxon>
        <taxon>Aquificia</taxon>
        <taxon>Aquificales</taxon>
        <taxon>Aquificaceae</taxon>
        <taxon>Thermocrinis</taxon>
    </lineage>
</organism>
<dbReference type="eggNOG" id="ENOG5033H9F">
    <property type="taxonomic scope" value="Bacteria"/>
</dbReference>
<dbReference type="OrthoDB" id="9813582at2"/>
<sequence length="500" mass="55343">MILLVATFLVLSLTAFADWKDDLRAFFQRSGYVVGVRNNEVLLDMGKQSVREGEELKVLREGGEIKHPVTGQVLGREETVVAVVRVVSVKENYSVAKVEKGRDIKVGDRVKVDAQAVCYEGSEEGFFKVSGVLENVKRGKDCRYVIKEFPNGFGVELEGRPIAFFQSQGTQILQPRATIQDINILVRSKYVKQLPGIPISADTGDLYGNGKDNLVVLYQGRLEVYEMAKNDLIRRSSFSLPAGTAVSIYVAPLGKEKTAYVIVNMISGGKASSLILKAVGDSLIPVVKDIPYLMAVLDKNRPTETFVGQSFSSDEMWGKVVKLSLEGGVLKEAGNFPAPRGFRIDGAFYYGHYLLFTDSSGRVRVFDGDNEVFSTEDIAGGSYSYVELNIGESKLNFLFYPRGVVAKVLDFNVALVPRNVRSEVFKFLDVVKFSRGELFLLGEKGKDLIVMKSLRGGNWEEAIQAVVTTRDGRVFVLTGRTGTIPVQNRGDVYELEFRLL</sequence>
<keyword evidence="2" id="KW-1185">Reference proteome</keyword>
<gene>
    <name evidence="1" type="ordered locus">Thal_0593</name>
</gene>
<evidence type="ECO:0000313" key="1">
    <source>
        <dbReference type="EMBL" id="ADC89227.1"/>
    </source>
</evidence>
<dbReference type="STRING" id="638303.Thal_0593"/>
<dbReference type="EMBL" id="CP001931">
    <property type="protein sequence ID" value="ADC89227.1"/>
    <property type="molecule type" value="Genomic_DNA"/>
</dbReference>
<dbReference type="RefSeq" id="WP_012991634.1">
    <property type="nucleotide sequence ID" value="NC_013894.1"/>
</dbReference>
<dbReference type="Proteomes" id="UP000002043">
    <property type="component" value="Chromosome"/>
</dbReference>
<dbReference type="AlphaFoldDB" id="D3SPZ0"/>